<name>A0ABV5A9P0_9BACL</name>
<keyword evidence="1" id="KW-0456">Lyase</keyword>
<sequence>MQKRDKVMDYDAVHDTQHVYRQLVDATARPGRIYSIVTVCERLFELGKRNAGLAACALALLDQEVCFSVVAKESSASILREFLRWETFSLSANSSDADYVFIDCGQISTVNVRELMGALNRGTLLDPHKSATAFLAVDVLAETTEKVDEAASLCMRLRGPGIDGTRHIAVIGMDSEWMFAREMVNVEYPLGIDIFLVSEAGQIIGLPRTTIVEIESVEKVV</sequence>
<dbReference type="Pfam" id="PF05845">
    <property type="entry name" value="PhnH"/>
    <property type="match status" value="1"/>
</dbReference>
<dbReference type="PIRSF" id="PIRSF020680">
    <property type="entry name" value="PhnH"/>
    <property type="match status" value="1"/>
</dbReference>
<comment type="caution">
    <text evidence="1">The sequence shown here is derived from an EMBL/GenBank/DDBJ whole genome shotgun (WGS) entry which is preliminary data.</text>
</comment>
<dbReference type="Proteomes" id="UP001579974">
    <property type="component" value="Unassembled WGS sequence"/>
</dbReference>
<reference evidence="1 2" key="1">
    <citation type="journal article" date="2024" name="Int. J. Mol. Sci.">
        <title>Exploration of Alicyclobacillus spp. Genome in Search of Antibiotic Resistance.</title>
        <authorList>
            <person name="Bucka-Kolendo J."/>
            <person name="Kiousi D.E."/>
            <person name="Dekowska A."/>
            <person name="Mikolajczuk-Szczyrba A."/>
            <person name="Karadedos D.M."/>
            <person name="Michael P."/>
            <person name="Galanis A."/>
            <person name="Sokolowska B."/>
        </authorList>
    </citation>
    <scope>NUCLEOTIDE SEQUENCE [LARGE SCALE GENOMIC DNA]</scope>
    <source>
        <strain evidence="1 2">KKP 3000</strain>
    </source>
</reference>
<protein>
    <submittedName>
        <fullName evidence="1">Phosphonate C-P lyase system protein PhnH</fullName>
    </submittedName>
</protein>
<organism evidence="1 2">
    <name type="scientific">Alicyclobacillus fastidiosus</name>
    <dbReference type="NCBI Taxonomy" id="392011"/>
    <lineage>
        <taxon>Bacteria</taxon>
        <taxon>Bacillati</taxon>
        <taxon>Bacillota</taxon>
        <taxon>Bacilli</taxon>
        <taxon>Bacillales</taxon>
        <taxon>Alicyclobacillaceae</taxon>
        <taxon>Alicyclobacillus</taxon>
    </lineage>
</organism>
<accession>A0ABV5A9P0</accession>
<dbReference type="Gene3D" id="3.40.50.11310">
    <property type="entry name" value="Bacterial phosphonate metabolism protein PhnH"/>
    <property type="match status" value="1"/>
</dbReference>
<gene>
    <name evidence="1" type="primary">phnH</name>
    <name evidence="1" type="ORF">KKP3000_001434</name>
</gene>
<keyword evidence="2" id="KW-1185">Reference proteome</keyword>
<evidence type="ECO:0000313" key="2">
    <source>
        <dbReference type="Proteomes" id="UP001579974"/>
    </source>
</evidence>
<dbReference type="RefSeq" id="WP_275475815.1">
    <property type="nucleotide sequence ID" value="NZ_CP162940.1"/>
</dbReference>
<dbReference type="InterPro" id="IPR038058">
    <property type="entry name" value="PhnH-like_sp"/>
</dbReference>
<dbReference type="GO" id="GO:0016829">
    <property type="term" value="F:lyase activity"/>
    <property type="evidence" value="ECO:0007669"/>
    <property type="project" value="UniProtKB-KW"/>
</dbReference>
<evidence type="ECO:0000313" key="1">
    <source>
        <dbReference type="EMBL" id="MFB5188995.1"/>
    </source>
</evidence>
<proteinExistence type="predicted"/>
<dbReference type="InterPro" id="IPR008772">
    <property type="entry name" value="Phosphonate_metab_PhnH"/>
</dbReference>
<dbReference type="NCBIfam" id="TIGR03292">
    <property type="entry name" value="PhnH_redo"/>
    <property type="match status" value="1"/>
</dbReference>
<dbReference type="EMBL" id="JBDXSU010000001">
    <property type="protein sequence ID" value="MFB5188995.1"/>
    <property type="molecule type" value="Genomic_DNA"/>
</dbReference>
<dbReference type="SUPFAM" id="SSF159709">
    <property type="entry name" value="PhnH-like"/>
    <property type="match status" value="1"/>
</dbReference>